<dbReference type="PANTHER" id="PTHR34385:SF1">
    <property type="entry name" value="PEPTIDOGLYCAN L-ALANYL-D-GLUTAMATE ENDOPEPTIDASE CWLK"/>
    <property type="match status" value="1"/>
</dbReference>
<dbReference type="GO" id="GO:0006508">
    <property type="term" value="P:proteolysis"/>
    <property type="evidence" value="ECO:0007669"/>
    <property type="project" value="InterPro"/>
</dbReference>
<dbReference type="Pfam" id="PF02557">
    <property type="entry name" value="VanY"/>
    <property type="match status" value="1"/>
</dbReference>
<sequence length="255" mass="29289">MKKITLKKENITEGNLILVNRSFPVSPGRKEVSLKPVRPDYPDILLAKEAVENLGKLLRDLEAEAQIVPVSGFRTREDQEDIYRSSMEENGKEYTVKYVAPPDGSEHQTGLAIDLAENVPDIDFIAPEFPYTGICQLFRQLAPRYGFVERYQQRKETITGVAQEPWHFRYVGRPHASLMQMHNFTLEEYLAYLKQFPYEGNHLFIDLHGKRYEIFTVQAGDEPVQIPCPELCSCTVSGNNVDGFIITMFWQNIID</sequence>
<dbReference type="AlphaFoldDB" id="A0A949NEC5"/>
<organism evidence="2 3">
    <name type="scientific">Diplocloster agilis</name>
    <dbReference type="NCBI Taxonomy" id="2850323"/>
    <lineage>
        <taxon>Bacteria</taxon>
        <taxon>Bacillati</taxon>
        <taxon>Bacillota</taxon>
        <taxon>Clostridia</taxon>
        <taxon>Lachnospirales</taxon>
        <taxon>Lachnospiraceae</taxon>
        <taxon>Diplocloster</taxon>
    </lineage>
</organism>
<gene>
    <name evidence="2" type="ORF">KTH89_06840</name>
</gene>
<dbReference type="RefSeq" id="WP_238721157.1">
    <property type="nucleotide sequence ID" value="NZ_JAHQCW010000008.1"/>
</dbReference>
<dbReference type="SUPFAM" id="SSF55166">
    <property type="entry name" value="Hedgehog/DD-peptidase"/>
    <property type="match status" value="1"/>
</dbReference>
<evidence type="ECO:0000259" key="1">
    <source>
        <dbReference type="Pfam" id="PF02557"/>
    </source>
</evidence>
<name>A0A949NEC5_9FIRM</name>
<dbReference type="InterPro" id="IPR009045">
    <property type="entry name" value="Zn_M74/Hedgehog-like"/>
</dbReference>
<reference evidence="2" key="1">
    <citation type="submission" date="2021-06" db="EMBL/GenBank/DDBJ databases">
        <title>Description of novel taxa of the family Lachnospiraceae.</title>
        <authorList>
            <person name="Chaplin A.V."/>
            <person name="Sokolova S.R."/>
            <person name="Pikina A.P."/>
            <person name="Korzhanova M."/>
            <person name="Belova V."/>
            <person name="Korostin D."/>
            <person name="Efimov B.A."/>
        </authorList>
    </citation>
    <scope>NUCLEOTIDE SEQUENCE</scope>
    <source>
        <strain evidence="2">ASD5720</strain>
    </source>
</reference>
<dbReference type="PANTHER" id="PTHR34385">
    <property type="entry name" value="D-ALANYL-D-ALANINE CARBOXYPEPTIDASE"/>
    <property type="match status" value="1"/>
</dbReference>
<dbReference type="GO" id="GO:0004180">
    <property type="term" value="F:carboxypeptidase activity"/>
    <property type="evidence" value="ECO:0007669"/>
    <property type="project" value="UniProtKB-KW"/>
</dbReference>
<dbReference type="EMBL" id="JAHQCW010000008">
    <property type="protein sequence ID" value="MBU9736249.1"/>
    <property type="molecule type" value="Genomic_DNA"/>
</dbReference>
<evidence type="ECO:0000313" key="3">
    <source>
        <dbReference type="Proteomes" id="UP000712157"/>
    </source>
</evidence>
<evidence type="ECO:0000313" key="2">
    <source>
        <dbReference type="EMBL" id="MBU9736249.1"/>
    </source>
</evidence>
<dbReference type="Gene3D" id="3.30.1380.10">
    <property type="match status" value="1"/>
</dbReference>
<comment type="caution">
    <text evidence="2">The sequence shown here is derived from an EMBL/GenBank/DDBJ whole genome shotgun (WGS) entry which is preliminary data.</text>
</comment>
<dbReference type="InterPro" id="IPR052179">
    <property type="entry name" value="DD-CPase-like"/>
</dbReference>
<dbReference type="InterPro" id="IPR003709">
    <property type="entry name" value="VanY-like_core_dom"/>
</dbReference>
<dbReference type="Gene3D" id="3.30.200.180">
    <property type="match status" value="1"/>
</dbReference>
<keyword evidence="2" id="KW-0645">Protease</keyword>
<accession>A0A949NEC5</accession>
<feature type="domain" description="D-alanyl-D-alanine carboxypeptidase-like core" evidence="1">
    <location>
        <begin position="45"/>
        <end position="172"/>
    </location>
</feature>
<proteinExistence type="predicted"/>
<keyword evidence="2" id="KW-0121">Carboxypeptidase</keyword>
<dbReference type="Proteomes" id="UP000712157">
    <property type="component" value="Unassembled WGS sequence"/>
</dbReference>
<protein>
    <submittedName>
        <fullName evidence="2">D-alanyl-D-alanine carboxypeptidase family protein</fullName>
    </submittedName>
</protein>
<keyword evidence="3" id="KW-1185">Reference proteome</keyword>
<keyword evidence="2" id="KW-0378">Hydrolase</keyword>